<dbReference type="EMBL" id="KZ679256">
    <property type="protein sequence ID" value="PTB46913.1"/>
    <property type="molecule type" value="Genomic_DNA"/>
</dbReference>
<evidence type="ECO:0000313" key="1">
    <source>
        <dbReference type="EMBL" id="PTB46913.1"/>
    </source>
</evidence>
<dbReference type="Proteomes" id="UP000240493">
    <property type="component" value="Unassembled WGS sequence"/>
</dbReference>
<proteinExistence type="predicted"/>
<gene>
    <name evidence="1" type="ORF">M441DRAFT_53604</name>
</gene>
<keyword evidence="2" id="KW-1185">Reference proteome</keyword>
<accession>A0A2T3ZQ29</accession>
<dbReference type="AlphaFoldDB" id="A0A2T3ZQ29"/>
<sequence>MNDARHFLVGTGQDEKAKGKKHRMNELCIILRNSRWLSLLVDPPGTSRSQYRSQNITTTLTRNAEPQSQLQSQSSQLTECYRHRTPVKPSSTLRPVLVLMSVPSDNRTRISVIVCEWRSNTLGERPSRDSCAQLLLFLHGVRVGWSHSAALPRRRF</sequence>
<name>A0A2T3ZQ29_TRIA4</name>
<protein>
    <submittedName>
        <fullName evidence="1">Uncharacterized protein</fullName>
    </submittedName>
</protein>
<organism evidence="1 2">
    <name type="scientific">Trichoderma asperellum (strain ATCC 204424 / CBS 433.97 / NBRC 101777)</name>
    <dbReference type="NCBI Taxonomy" id="1042311"/>
    <lineage>
        <taxon>Eukaryota</taxon>
        <taxon>Fungi</taxon>
        <taxon>Dikarya</taxon>
        <taxon>Ascomycota</taxon>
        <taxon>Pezizomycotina</taxon>
        <taxon>Sordariomycetes</taxon>
        <taxon>Hypocreomycetidae</taxon>
        <taxon>Hypocreales</taxon>
        <taxon>Hypocreaceae</taxon>
        <taxon>Trichoderma</taxon>
    </lineage>
</organism>
<reference evidence="1 2" key="1">
    <citation type="submission" date="2016-07" db="EMBL/GenBank/DDBJ databases">
        <title>Multiple horizontal gene transfer events from other fungi enriched the ability of initially mycotrophic Trichoderma (Ascomycota) to feed on dead plant biomass.</title>
        <authorList>
            <consortium name="DOE Joint Genome Institute"/>
            <person name="Aerts A."/>
            <person name="Atanasova L."/>
            <person name="Chenthamara K."/>
            <person name="Zhang J."/>
            <person name="Grujic M."/>
            <person name="Henrissat B."/>
            <person name="Kuo A."/>
            <person name="Salamov A."/>
            <person name="Lipzen A."/>
            <person name="Labutti K."/>
            <person name="Barry K."/>
            <person name="Miao Y."/>
            <person name="Rahimi M.J."/>
            <person name="Shen Q."/>
            <person name="Grigoriev I.V."/>
            <person name="Kubicek C.P."/>
            <person name="Druzhinina I.S."/>
        </authorList>
    </citation>
    <scope>NUCLEOTIDE SEQUENCE [LARGE SCALE GENOMIC DNA]</scope>
    <source>
        <strain evidence="1 2">CBS 433.97</strain>
    </source>
</reference>
<evidence type="ECO:0000313" key="2">
    <source>
        <dbReference type="Proteomes" id="UP000240493"/>
    </source>
</evidence>